<dbReference type="AlphaFoldDB" id="U1PJJ4"/>
<dbReference type="RefSeq" id="WP_021053326.1">
    <property type="nucleotide sequence ID" value="NZ_KE356561.1"/>
</dbReference>
<dbReference type="STRING" id="1238425.J07HQW2_00266"/>
<dbReference type="EMBL" id="KE356561">
    <property type="protein sequence ID" value="ERG93832.1"/>
    <property type="molecule type" value="Genomic_DNA"/>
</dbReference>
<proteinExistence type="predicted"/>
<reference evidence="1 2" key="1">
    <citation type="journal article" date="2013" name="PLoS ONE">
        <title>Assembly-driven community genomics of a hypersaline microbial ecosystem.</title>
        <authorList>
            <person name="Podell S."/>
            <person name="Ugalde J.A."/>
            <person name="Narasingarao P."/>
            <person name="Banfield J.F."/>
            <person name="Heidelberg K.B."/>
            <person name="Allen E.E."/>
        </authorList>
    </citation>
    <scope>NUCLEOTIDE SEQUENCE [LARGE SCALE GENOMIC DNA]</scope>
    <source>
        <strain evidence="2">J07HQW2</strain>
    </source>
</reference>
<accession>U1PJJ4</accession>
<organism evidence="1 2">
    <name type="scientific">Haloquadratum walsbyi J07HQW2</name>
    <dbReference type="NCBI Taxonomy" id="1238425"/>
    <lineage>
        <taxon>Archaea</taxon>
        <taxon>Methanobacteriati</taxon>
        <taxon>Methanobacteriota</taxon>
        <taxon>Stenosarchaea group</taxon>
        <taxon>Halobacteria</taxon>
        <taxon>Halobacteriales</taxon>
        <taxon>Haloferacaceae</taxon>
        <taxon>Haloquadratum</taxon>
    </lineage>
</organism>
<sequence>MSADIRDFKTEREHTQYENALRTIEALACDGIEQHSLADKNELLNEIRDTVEEAL</sequence>
<gene>
    <name evidence="1" type="ORF">J07HQW2_00266</name>
</gene>
<protein>
    <submittedName>
        <fullName evidence="1">Uncharacterized protein</fullName>
    </submittedName>
</protein>
<evidence type="ECO:0000313" key="2">
    <source>
        <dbReference type="Proteomes" id="UP000030710"/>
    </source>
</evidence>
<name>U1PJJ4_9EURY</name>
<dbReference type="Proteomes" id="UP000030710">
    <property type="component" value="Unassembled WGS sequence"/>
</dbReference>
<evidence type="ECO:0000313" key="1">
    <source>
        <dbReference type="EMBL" id="ERG93832.1"/>
    </source>
</evidence>
<dbReference type="HOGENOM" id="CLU_3020925_0_0_2"/>